<keyword evidence="2" id="KW-1185">Reference proteome</keyword>
<evidence type="ECO:0000313" key="1">
    <source>
        <dbReference type="EMBL" id="MBB6690918.1"/>
    </source>
</evidence>
<evidence type="ECO:0000313" key="2">
    <source>
        <dbReference type="Proteomes" id="UP000553776"/>
    </source>
</evidence>
<dbReference type="InterPro" id="IPR042099">
    <property type="entry name" value="ANL_N_sf"/>
</dbReference>
<accession>A0A841TV49</accession>
<protein>
    <recommendedName>
        <fullName evidence="3">Phenylacetate-CoA ligase</fullName>
    </recommendedName>
</protein>
<reference evidence="1 2" key="1">
    <citation type="submission" date="2020-08" db="EMBL/GenBank/DDBJ databases">
        <title>Cohnella phylogeny.</title>
        <authorList>
            <person name="Dunlap C."/>
        </authorList>
    </citation>
    <scope>NUCLEOTIDE SEQUENCE [LARGE SCALE GENOMIC DNA]</scope>
    <source>
        <strain evidence="1 2">DSM 25239</strain>
    </source>
</reference>
<organism evidence="1 2">
    <name type="scientific">Cohnella xylanilytica</name>
    <dbReference type="NCBI Taxonomy" id="557555"/>
    <lineage>
        <taxon>Bacteria</taxon>
        <taxon>Bacillati</taxon>
        <taxon>Bacillota</taxon>
        <taxon>Bacilli</taxon>
        <taxon>Bacillales</taxon>
        <taxon>Paenibacillaceae</taxon>
        <taxon>Cohnella</taxon>
    </lineage>
</organism>
<dbReference type="EMBL" id="JACJVR010000019">
    <property type="protein sequence ID" value="MBB6690918.1"/>
    <property type="molecule type" value="Genomic_DNA"/>
</dbReference>
<dbReference type="PANTHER" id="PTHR36932:SF1">
    <property type="entry name" value="CAPSULAR POLYSACCHARIDE BIOSYNTHESIS PROTEIN"/>
    <property type="match status" value="1"/>
</dbReference>
<dbReference type="Proteomes" id="UP000553776">
    <property type="component" value="Unassembled WGS sequence"/>
</dbReference>
<evidence type="ECO:0008006" key="3">
    <source>
        <dbReference type="Google" id="ProtNLM"/>
    </source>
</evidence>
<dbReference type="Gene3D" id="3.40.50.12780">
    <property type="entry name" value="N-terminal domain of ligase-like"/>
    <property type="match status" value="1"/>
</dbReference>
<name>A0A841TV49_9BACL</name>
<sequence>MTDRLRECPADPMEGRLRSLADEICALYPYYKPYAGLGFDRLPVTDKRTMAARRAEFEHPNPGKLFESFTSGSTGVPFRCVKSAEERWKLSLALYKRRKRWGLPAKHGMLLLSNRLLAEPKSLARCAERLARERPHFVQGRASALHALAEFLLERGIPAPDSLLFAQNWGEYLHPRQKRAVEEALGVPFVDYYGLEEVWGVAYSNGQGSLEVDEDSVYAEAVDPGTGQPVPDGEYGEIAVTSFAMRSLPFVRYRTGDIGRLRTDPETGKRLLQLLPVRASQIRLPDGAIHAATLRYLDKFFWELSVERGVRQYQIVQLAYSEFKLLLATETDPREFDALRDKLVQFLGQSIGAPAALLVETVPFIEPDPDSGKAHSFVCRMEPREGTG</sequence>
<dbReference type="PANTHER" id="PTHR36932">
    <property type="entry name" value="CAPSULAR POLYSACCHARIDE BIOSYNTHESIS PROTEIN"/>
    <property type="match status" value="1"/>
</dbReference>
<proteinExistence type="predicted"/>
<dbReference type="RefSeq" id="WP_185134909.1">
    <property type="nucleotide sequence ID" value="NZ_BORM01000017.1"/>
</dbReference>
<dbReference type="InterPro" id="IPR053158">
    <property type="entry name" value="CapK_Type1_Caps_Biosynth"/>
</dbReference>
<dbReference type="SUPFAM" id="SSF56801">
    <property type="entry name" value="Acetyl-CoA synthetase-like"/>
    <property type="match status" value="1"/>
</dbReference>
<dbReference type="AlphaFoldDB" id="A0A841TV49"/>
<gene>
    <name evidence="1" type="ORF">H7B90_05820</name>
</gene>
<comment type="caution">
    <text evidence="1">The sequence shown here is derived from an EMBL/GenBank/DDBJ whole genome shotgun (WGS) entry which is preliminary data.</text>
</comment>